<gene>
    <name evidence="9" type="primary">lnt</name>
    <name evidence="11" type="ORF">SAMN06264868_101178</name>
</gene>
<feature type="transmembrane region" description="Helical" evidence="9">
    <location>
        <begin position="108"/>
        <end position="129"/>
    </location>
</feature>
<accession>A0AA45WIR9</accession>
<dbReference type="EMBL" id="FXTX01000001">
    <property type="protein sequence ID" value="SMP01012.1"/>
    <property type="molecule type" value="Genomic_DNA"/>
</dbReference>
<comment type="function">
    <text evidence="9">Catalyzes the phospholipid dependent N-acylation of the N-terminal cysteine of apolipoprotein, the last step in lipoprotein maturation.</text>
</comment>
<dbReference type="CDD" id="cd07571">
    <property type="entry name" value="ALP_N-acyl_transferase"/>
    <property type="match status" value="1"/>
</dbReference>
<dbReference type="SUPFAM" id="SSF56317">
    <property type="entry name" value="Carbon-nitrogen hydrolase"/>
    <property type="match status" value="1"/>
</dbReference>
<reference evidence="11" key="1">
    <citation type="submission" date="2017-05" db="EMBL/GenBank/DDBJ databases">
        <authorList>
            <person name="Varghese N."/>
            <person name="Submissions S."/>
        </authorList>
    </citation>
    <scope>NUCLEOTIDE SEQUENCE</scope>
    <source>
        <strain evidence="11">DSM 18763</strain>
    </source>
</reference>
<comment type="subcellular location">
    <subcellularLocation>
        <location evidence="1 9">Cell membrane</location>
        <topology evidence="1 9">Multi-pass membrane protein</topology>
    </subcellularLocation>
</comment>
<keyword evidence="4 9" id="KW-0808">Transferase</keyword>
<feature type="domain" description="CN hydrolase" evidence="10">
    <location>
        <begin position="220"/>
        <end position="465"/>
    </location>
</feature>
<evidence type="ECO:0000259" key="10">
    <source>
        <dbReference type="PROSITE" id="PS50263"/>
    </source>
</evidence>
<comment type="caution">
    <text evidence="11">The sequence shown here is derived from an EMBL/GenBank/DDBJ whole genome shotgun (WGS) entry which is preliminary data.</text>
</comment>
<evidence type="ECO:0000256" key="4">
    <source>
        <dbReference type="ARBA" id="ARBA00022679"/>
    </source>
</evidence>
<dbReference type="Pfam" id="PF20154">
    <property type="entry name" value="LNT_N"/>
    <property type="match status" value="1"/>
</dbReference>
<keyword evidence="12" id="KW-1185">Reference proteome</keyword>
<dbReference type="GO" id="GO:0042158">
    <property type="term" value="P:lipoprotein biosynthetic process"/>
    <property type="evidence" value="ECO:0007669"/>
    <property type="project" value="UniProtKB-UniRule"/>
</dbReference>
<comment type="similarity">
    <text evidence="2 9">Belongs to the CN hydrolase family. Apolipoprotein N-acyltransferase subfamily.</text>
</comment>
<dbReference type="InterPro" id="IPR036526">
    <property type="entry name" value="C-N_Hydrolase_sf"/>
</dbReference>
<feature type="transmembrane region" description="Helical" evidence="9">
    <location>
        <begin position="149"/>
        <end position="176"/>
    </location>
</feature>
<feature type="transmembrane region" description="Helical" evidence="9">
    <location>
        <begin position="183"/>
        <end position="201"/>
    </location>
</feature>
<sequence>MISAILSGAFLSVSLPNFFIPFAFLIGFYLFFDNLYKYSTKKALIYSFLTGLIFSFLSFYWIIYAINYYGKINILISSILFIIFSIAYSLYSFVLFGFIQKIIFNRYGIIGIFLSPFIWVFMEIFREFFPFNGFPWNLSGYMLSYINPVAQIASITSIYGVSFLVLFFSSSFFYFIKCRTKKSLSVIVLNIFIFVIIFIYGEFRINNYQDNGKPYKIAILQGNISEELKLNPTVEINKSIIDKYINLFKQAERFNPDLVVMPESAIPIFPFVDTPLKEYFFKNIENIKIPFISGFDNLLLNEYGDIDKIYNSLILYYENKNIKGIYNKIKLVPFGEYNPFNIGFIKELFPYLQGYDFRQGDKQNIITFKDLKIASLICFEAIFPIYVSDFGDFNLIVNITNDGWFGRTSAPFQHFEMSRIRAIENGTYLVRAANTGISAIINPVGKPVAISKLYTDEIIVGNIYSKPVKTIFKSYKYQIFFGFIIIFIGFLIFLETKKRKYFNLQS</sequence>
<evidence type="ECO:0000256" key="8">
    <source>
        <dbReference type="ARBA" id="ARBA00023315"/>
    </source>
</evidence>
<dbReference type="PANTHER" id="PTHR38686">
    <property type="entry name" value="APOLIPOPROTEIN N-ACYLTRANSFERASE"/>
    <property type="match status" value="1"/>
</dbReference>
<dbReference type="Gene3D" id="3.60.110.10">
    <property type="entry name" value="Carbon-nitrogen hydrolase"/>
    <property type="match status" value="1"/>
</dbReference>
<keyword evidence="7 9" id="KW-0472">Membrane</keyword>
<keyword evidence="6 9" id="KW-1133">Transmembrane helix</keyword>
<comment type="catalytic activity">
    <reaction evidence="9">
        <text>N-terminal S-1,2-diacyl-sn-glyceryl-L-cysteinyl-[lipoprotein] + a glycerophospholipid = N-acyl-S-1,2-diacyl-sn-glyceryl-L-cysteinyl-[lipoprotein] + a 2-acyl-sn-glycero-3-phospholipid + H(+)</text>
        <dbReference type="Rhea" id="RHEA:48228"/>
        <dbReference type="Rhea" id="RHEA-COMP:14681"/>
        <dbReference type="Rhea" id="RHEA-COMP:14684"/>
        <dbReference type="ChEBI" id="CHEBI:15378"/>
        <dbReference type="ChEBI" id="CHEBI:136912"/>
        <dbReference type="ChEBI" id="CHEBI:140656"/>
        <dbReference type="ChEBI" id="CHEBI:140657"/>
        <dbReference type="ChEBI" id="CHEBI:140660"/>
        <dbReference type="EC" id="2.3.1.269"/>
    </reaction>
</comment>
<evidence type="ECO:0000256" key="2">
    <source>
        <dbReference type="ARBA" id="ARBA00010065"/>
    </source>
</evidence>
<name>A0AA45WIR9_9AQUI</name>
<evidence type="ECO:0000256" key="3">
    <source>
        <dbReference type="ARBA" id="ARBA00022475"/>
    </source>
</evidence>
<keyword evidence="3 9" id="KW-1003">Cell membrane</keyword>
<feature type="transmembrane region" description="Helical" evidence="9">
    <location>
        <begin position="475"/>
        <end position="494"/>
    </location>
</feature>
<keyword evidence="5 9" id="KW-0812">Transmembrane</keyword>
<dbReference type="PROSITE" id="PS50263">
    <property type="entry name" value="CN_HYDROLASE"/>
    <property type="match status" value="1"/>
</dbReference>
<dbReference type="HAMAP" id="MF_01148">
    <property type="entry name" value="Lnt"/>
    <property type="match status" value="1"/>
</dbReference>
<dbReference type="Pfam" id="PF00795">
    <property type="entry name" value="CN_hydrolase"/>
    <property type="match status" value="1"/>
</dbReference>
<protein>
    <recommendedName>
        <fullName evidence="9">Apolipoprotein N-acyltransferase</fullName>
        <shortName evidence="9">ALP N-acyltransferase</shortName>
        <ecNumber evidence="9">2.3.1.269</ecNumber>
    </recommendedName>
</protein>
<evidence type="ECO:0000256" key="5">
    <source>
        <dbReference type="ARBA" id="ARBA00022692"/>
    </source>
</evidence>
<dbReference type="InterPro" id="IPR045378">
    <property type="entry name" value="LNT_N"/>
</dbReference>
<feature type="transmembrane region" description="Helical" evidence="9">
    <location>
        <begin position="72"/>
        <end position="96"/>
    </location>
</feature>
<dbReference type="InterPro" id="IPR004563">
    <property type="entry name" value="Apolipo_AcylTrfase"/>
</dbReference>
<evidence type="ECO:0000313" key="11">
    <source>
        <dbReference type="EMBL" id="SMP01012.1"/>
    </source>
</evidence>
<dbReference type="RefSeq" id="WP_265133634.1">
    <property type="nucleotide sequence ID" value="NZ_FXTX01000001.1"/>
</dbReference>
<evidence type="ECO:0000313" key="12">
    <source>
        <dbReference type="Proteomes" id="UP001157947"/>
    </source>
</evidence>
<organism evidence="11 12">
    <name type="scientific">Venenivibrio stagnispumantis</name>
    <dbReference type="NCBI Taxonomy" id="407998"/>
    <lineage>
        <taxon>Bacteria</taxon>
        <taxon>Pseudomonadati</taxon>
        <taxon>Aquificota</taxon>
        <taxon>Aquificia</taxon>
        <taxon>Aquificales</taxon>
        <taxon>Hydrogenothermaceae</taxon>
        <taxon>Venenivibrio</taxon>
    </lineage>
</organism>
<dbReference type="Proteomes" id="UP001157947">
    <property type="component" value="Unassembled WGS sequence"/>
</dbReference>
<dbReference type="EC" id="2.3.1.269" evidence="9"/>
<evidence type="ECO:0000256" key="1">
    <source>
        <dbReference type="ARBA" id="ARBA00004651"/>
    </source>
</evidence>
<dbReference type="AlphaFoldDB" id="A0AA45WIR9"/>
<dbReference type="NCBIfam" id="TIGR00546">
    <property type="entry name" value="lnt"/>
    <property type="match status" value="1"/>
</dbReference>
<dbReference type="InterPro" id="IPR003010">
    <property type="entry name" value="C-N_Hydrolase"/>
</dbReference>
<dbReference type="PANTHER" id="PTHR38686:SF1">
    <property type="entry name" value="APOLIPOPROTEIN N-ACYLTRANSFERASE"/>
    <property type="match status" value="1"/>
</dbReference>
<dbReference type="GO" id="GO:0005886">
    <property type="term" value="C:plasma membrane"/>
    <property type="evidence" value="ECO:0007669"/>
    <property type="project" value="UniProtKB-SubCell"/>
</dbReference>
<evidence type="ECO:0000256" key="6">
    <source>
        <dbReference type="ARBA" id="ARBA00022989"/>
    </source>
</evidence>
<comment type="pathway">
    <text evidence="9">Protein modification; lipoprotein biosynthesis (N-acyl transfer).</text>
</comment>
<dbReference type="GO" id="GO:0016410">
    <property type="term" value="F:N-acyltransferase activity"/>
    <property type="evidence" value="ECO:0007669"/>
    <property type="project" value="UniProtKB-UniRule"/>
</dbReference>
<proteinExistence type="inferred from homology"/>
<evidence type="ECO:0000256" key="9">
    <source>
        <dbReference type="HAMAP-Rule" id="MF_01148"/>
    </source>
</evidence>
<feature type="transmembrane region" description="Helical" evidence="9">
    <location>
        <begin position="44"/>
        <end position="66"/>
    </location>
</feature>
<evidence type="ECO:0000256" key="7">
    <source>
        <dbReference type="ARBA" id="ARBA00023136"/>
    </source>
</evidence>
<keyword evidence="8 9" id="KW-0012">Acyltransferase</keyword>
<feature type="transmembrane region" description="Helical" evidence="9">
    <location>
        <begin position="6"/>
        <end position="32"/>
    </location>
</feature>